<evidence type="ECO:0000256" key="1">
    <source>
        <dbReference type="ARBA" id="ARBA00022490"/>
    </source>
</evidence>
<dbReference type="Pfam" id="PF01782">
    <property type="entry name" value="RimM"/>
    <property type="match status" value="1"/>
</dbReference>
<dbReference type="InterPro" id="IPR009000">
    <property type="entry name" value="Transl_B-barrel_sf"/>
</dbReference>
<organism evidence="8 9">
    <name type="scientific">candidate division CSSED10-310 bacterium</name>
    <dbReference type="NCBI Taxonomy" id="2855610"/>
    <lineage>
        <taxon>Bacteria</taxon>
        <taxon>Bacteria division CSSED10-310</taxon>
    </lineage>
</organism>
<comment type="caution">
    <text evidence="8">The sequence shown here is derived from an EMBL/GenBank/DDBJ whole genome shotgun (WGS) entry which is preliminary data.</text>
</comment>
<evidence type="ECO:0000313" key="9">
    <source>
        <dbReference type="Proteomes" id="UP001594351"/>
    </source>
</evidence>
<feature type="domain" description="Ribosome maturation factor RimM PRC barrel" evidence="7">
    <location>
        <begin position="102"/>
        <end position="165"/>
    </location>
</feature>
<comment type="domain">
    <text evidence="5">The PRC barrel domain binds ribosomal protein uS19.</text>
</comment>
<keyword evidence="3 5" id="KW-0698">rRNA processing</keyword>
<comment type="subcellular location">
    <subcellularLocation>
        <location evidence="5">Cytoplasm</location>
    </subcellularLocation>
</comment>
<keyword evidence="2 5" id="KW-0690">Ribosome biogenesis</keyword>
<dbReference type="InterPro" id="IPR002676">
    <property type="entry name" value="RimM_N"/>
</dbReference>
<evidence type="ECO:0000256" key="5">
    <source>
        <dbReference type="HAMAP-Rule" id="MF_00014"/>
    </source>
</evidence>
<proteinExistence type="inferred from homology"/>
<evidence type="ECO:0000313" key="8">
    <source>
        <dbReference type="EMBL" id="MFC1851488.1"/>
    </source>
</evidence>
<dbReference type="Gene3D" id="2.40.30.60">
    <property type="entry name" value="RimM"/>
    <property type="match status" value="1"/>
</dbReference>
<name>A0ABV6YZJ8_UNCC1</name>
<dbReference type="Pfam" id="PF24986">
    <property type="entry name" value="PRC_RimM"/>
    <property type="match status" value="1"/>
</dbReference>
<feature type="domain" description="RimM N-terminal" evidence="6">
    <location>
        <begin position="8"/>
        <end position="90"/>
    </location>
</feature>
<evidence type="ECO:0000256" key="4">
    <source>
        <dbReference type="ARBA" id="ARBA00023186"/>
    </source>
</evidence>
<keyword evidence="9" id="KW-1185">Reference proteome</keyword>
<dbReference type="HAMAP" id="MF_00014">
    <property type="entry name" value="Ribosome_mat_RimM"/>
    <property type="match status" value="1"/>
</dbReference>
<evidence type="ECO:0000259" key="7">
    <source>
        <dbReference type="Pfam" id="PF24986"/>
    </source>
</evidence>
<dbReference type="Gene3D" id="2.30.30.240">
    <property type="entry name" value="PRC-barrel domain"/>
    <property type="match status" value="1"/>
</dbReference>
<protein>
    <recommendedName>
        <fullName evidence="5">Ribosome maturation factor RimM</fullName>
    </recommendedName>
</protein>
<dbReference type="InterPro" id="IPR011033">
    <property type="entry name" value="PRC_barrel-like_sf"/>
</dbReference>
<evidence type="ECO:0000256" key="3">
    <source>
        <dbReference type="ARBA" id="ARBA00022552"/>
    </source>
</evidence>
<evidence type="ECO:0000259" key="6">
    <source>
        <dbReference type="Pfam" id="PF01782"/>
    </source>
</evidence>
<comment type="subunit">
    <text evidence="5">Binds ribosomal protein uS19.</text>
</comment>
<dbReference type="SUPFAM" id="SSF50447">
    <property type="entry name" value="Translation proteins"/>
    <property type="match status" value="1"/>
</dbReference>
<dbReference type="SUPFAM" id="SSF50346">
    <property type="entry name" value="PRC-barrel domain"/>
    <property type="match status" value="1"/>
</dbReference>
<accession>A0ABV6YZJ8</accession>
<sequence length="175" mass="20213">MNDDLISVGEIIGTRGNKGEVKVKVYHHDPHRLEKISEVFLVSPFTETIRQATIQKVWYFKGFPVVSFKEYHSIAEVKKFRGFLLKVPEKLIIKLPADEYFWHDLIGSAVFDVRRRQYGTIVEIIETGSNEVLVARDHDQEFLIPFLKSVIKSVDIKQKEVIIKPLPGLFSTDED</sequence>
<dbReference type="InterPro" id="IPR011961">
    <property type="entry name" value="RimM"/>
</dbReference>
<keyword evidence="1 5" id="KW-0963">Cytoplasm</keyword>
<dbReference type="NCBIfam" id="TIGR02273">
    <property type="entry name" value="16S_RimM"/>
    <property type="match status" value="1"/>
</dbReference>
<keyword evidence="4 5" id="KW-0143">Chaperone</keyword>
<comment type="similarity">
    <text evidence="5">Belongs to the RimM family.</text>
</comment>
<dbReference type="PANTHER" id="PTHR33692:SF1">
    <property type="entry name" value="RIBOSOME MATURATION FACTOR RIMM"/>
    <property type="match status" value="1"/>
</dbReference>
<gene>
    <name evidence="5 8" type="primary">rimM</name>
    <name evidence="8" type="ORF">ACFL27_14930</name>
</gene>
<dbReference type="EMBL" id="JBHPBY010000193">
    <property type="protein sequence ID" value="MFC1851488.1"/>
    <property type="molecule type" value="Genomic_DNA"/>
</dbReference>
<dbReference type="PANTHER" id="PTHR33692">
    <property type="entry name" value="RIBOSOME MATURATION FACTOR RIMM"/>
    <property type="match status" value="1"/>
</dbReference>
<dbReference type="Proteomes" id="UP001594351">
    <property type="component" value="Unassembled WGS sequence"/>
</dbReference>
<comment type="function">
    <text evidence="5">An accessory protein needed during the final step in the assembly of 30S ribosomal subunit, possibly for assembly of the head region. Essential for efficient processing of 16S rRNA. May be needed both before and after RbfA during the maturation of 16S rRNA. It has affinity for free ribosomal 30S subunits but not for 70S ribosomes.</text>
</comment>
<dbReference type="InterPro" id="IPR036976">
    <property type="entry name" value="RimM_N_sf"/>
</dbReference>
<evidence type="ECO:0000256" key="2">
    <source>
        <dbReference type="ARBA" id="ARBA00022517"/>
    </source>
</evidence>
<reference evidence="8 9" key="1">
    <citation type="submission" date="2024-09" db="EMBL/GenBank/DDBJ databases">
        <title>Laminarin stimulates single cell rates of sulfate reduction while oxygen inhibits transcriptomic activity in coastal marine sediment.</title>
        <authorList>
            <person name="Lindsay M."/>
            <person name="Orcutt B."/>
            <person name="Emerson D."/>
            <person name="Stepanauskas R."/>
            <person name="D'Angelo T."/>
        </authorList>
    </citation>
    <scope>NUCLEOTIDE SEQUENCE [LARGE SCALE GENOMIC DNA]</scope>
    <source>
        <strain evidence="8">SAG AM-311-K15</strain>
    </source>
</reference>
<dbReference type="InterPro" id="IPR056792">
    <property type="entry name" value="PRC_RimM"/>
</dbReference>